<comment type="subcellular location">
    <subcellularLocation>
        <location evidence="1">Cell envelope</location>
    </subcellularLocation>
</comment>
<dbReference type="Gene3D" id="2.40.30.170">
    <property type="match status" value="1"/>
</dbReference>
<dbReference type="Gene3D" id="1.10.287.470">
    <property type="entry name" value="Helix hairpin bin"/>
    <property type="match status" value="1"/>
</dbReference>
<dbReference type="PANTHER" id="PTHR32347">
    <property type="entry name" value="EFFLUX SYSTEM COMPONENT YKNX-RELATED"/>
    <property type="match status" value="1"/>
</dbReference>
<evidence type="ECO:0000256" key="3">
    <source>
        <dbReference type="SAM" id="Phobius"/>
    </source>
</evidence>
<evidence type="ECO:0000313" key="5">
    <source>
        <dbReference type="Proteomes" id="UP000228987"/>
    </source>
</evidence>
<keyword evidence="3" id="KW-1133">Transmembrane helix</keyword>
<keyword evidence="3" id="KW-0812">Transmembrane</keyword>
<dbReference type="EMBL" id="NVWI01000008">
    <property type="protein sequence ID" value="PCJ40592.1"/>
    <property type="molecule type" value="Genomic_DNA"/>
</dbReference>
<reference evidence="5" key="1">
    <citation type="submission" date="2017-08" db="EMBL/GenBank/DDBJ databases">
        <title>A dynamic microbial community with high functional redundancy inhabits the cold, oxic subseafloor aquifer.</title>
        <authorList>
            <person name="Tully B.J."/>
            <person name="Wheat C.G."/>
            <person name="Glazer B.T."/>
            <person name="Huber J.A."/>
        </authorList>
    </citation>
    <scope>NUCLEOTIDE SEQUENCE [LARGE SCALE GENOMIC DNA]</scope>
</reference>
<name>A0A2A5C9V6_9GAMM</name>
<dbReference type="PANTHER" id="PTHR32347:SF23">
    <property type="entry name" value="BLL5650 PROTEIN"/>
    <property type="match status" value="1"/>
</dbReference>
<dbReference type="InterPro" id="IPR050465">
    <property type="entry name" value="UPF0194_transport"/>
</dbReference>
<gene>
    <name evidence="4" type="ORF">COA71_10120</name>
</gene>
<protein>
    <submittedName>
        <fullName evidence="4">Uncharacterized protein</fullName>
    </submittedName>
</protein>
<sequence length="440" mass="49647">MADATDLLLLQQKLRQCKSIVQLGHSIVNQSTRIADYQVSVLWINKTFSKGSVQAVSGLPEPIKNTPFTAWIEEVCKKLSVANFEKSTAIDKNEFTEDQQIKWREFFPSDLVWVPLRYQDKDVGGLLLGRSTSWEEEELSILNYWAGAVAHAIGSLLKTREKKSTQVKQAISNKRYFWIGLAAAFLIAWIPVPLSVNARAEIVPLNPIIVRSPIEGIIGEVFVQPNQGVLPGDLILAFDDTNLQSQKDLADQELAIAQAEYQSVNQAAVRNRDIASELPVLQAVIEQRQTQLRYTQSLLDRSNIYAEKQGIVVIPKVTELEGMPVQVGERLFTLAEPGEVELEFWLAVGDGIPLPYNARVTMFLNVYPEQAHRGNVRFVNYQAEVSPDGILGYRGRAEFITNEELRIGWRGTAKIYGEDVRLFYYLFRRPLSALRQWAGI</sequence>
<dbReference type="AlphaFoldDB" id="A0A2A5C9V6"/>
<comment type="caution">
    <text evidence="4">The sequence shown here is derived from an EMBL/GenBank/DDBJ whole genome shotgun (WGS) entry which is preliminary data.</text>
</comment>
<evidence type="ECO:0000256" key="2">
    <source>
        <dbReference type="ARBA" id="ARBA00023054"/>
    </source>
</evidence>
<organism evidence="4 5">
    <name type="scientific">SAR86 cluster bacterium</name>
    <dbReference type="NCBI Taxonomy" id="2030880"/>
    <lineage>
        <taxon>Bacteria</taxon>
        <taxon>Pseudomonadati</taxon>
        <taxon>Pseudomonadota</taxon>
        <taxon>Gammaproteobacteria</taxon>
        <taxon>SAR86 cluster</taxon>
    </lineage>
</organism>
<dbReference type="SUPFAM" id="SSF111369">
    <property type="entry name" value="HlyD-like secretion proteins"/>
    <property type="match status" value="1"/>
</dbReference>
<proteinExistence type="predicted"/>
<keyword evidence="3" id="KW-0472">Membrane</keyword>
<evidence type="ECO:0000313" key="4">
    <source>
        <dbReference type="EMBL" id="PCJ40592.1"/>
    </source>
</evidence>
<evidence type="ECO:0000256" key="1">
    <source>
        <dbReference type="ARBA" id="ARBA00004196"/>
    </source>
</evidence>
<accession>A0A2A5C9V6</accession>
<dbReference type="GO" id="GO:0030313">
    <property type="term" value="C:cell envelope"/>
    <property type="evidence" value="ECO:0007669"/>
    <property type="project" value="UniProtKB-SubCell"/>
</dbReference>
<dbReference type="Proteomes" id="UP000228987">
    <property type="component" value="Unassembled WGS sequence"/>
</dbReference>
<dbReference type="Gene3D" id="2.40.50.100">
    <property type="match status" value="1"/>
</dbReference>
<feature type="transmembrane region" description="Helical" evidence="3">
    <location>
        <begin position="176"/>
        <end position="196"/>
    </location>
</feature>
<keyword evidence="2" id="KW-0175">Coiled coil</keyword>